<organism evidence="2 3">
    <name type="scientific">Thermosporothrix hazakensis</name>
    <dbReference type="NCBI Taxonomy" id="644383"/>
    <lineage>
        <taxon>Bacteria</taxon>
        <taxon>Bacillati</taxon>
        <taxon>Chloroflexota</taxon>
        <taxon>Ktedonobacteria</taxon>
        <taxon>Ktedonobacterales</taxon>
        <taxon>Thermosporotrichaceae</taxon>
        <taxon>Thermosporothrix</taxon>
    </lineage>
</organism>
<dbReference type="RefSeq" id="WP_111325080.1">
    <property type="nucleotide sequence ID" value="NZ_BIFX01000002.1"/>
</dbReference>
<sequence>MAQIDTWHISIPTSLGVQAGVPELTEKEGLVEGIAQDKGESVPLIDQLLESNRLTWKQSNTKPMRLHRVFDVARDTHVGTAKAGKRPASAVPGTRPSTKKESQQR</sequence>
<reference evidence="2 3" key="1">
    <citation type="submission" date="2018-06" db="EMBL/GenBank/DDBJ databases">
        <title>Genomic Encyclopedia of Archaeal and Bacterial Type Strains, Phase II (KMG-II): from individual species to whole genera.</title>
        <authorList>
            <person name="Goeker M."/>
        </authorList>
    </citation>
    <scope>NUCLEOTIDE SEQUENCE [LARGE SCALE GENOMIC DNA]</scope>
    <source>
        <strain evidence="2 3">ATCC BAA-1881</strain>
    </source>
</reference>
<keyword evidence="3" id="KW-1185">Reference proteome</keyword>
<dbReference type="OrthoDB" id="1393708at2"/>
<accession>A0A326UDN1</accession>
<dbReference type="Proteomes" id="UP000248806">
    <property type="component" value="Unassembled WGS sequence"/>
</dbReference>
<protein>
    <submittedName>
        <fullName evidence="2">Uncharacterized protein</fullName>
    </submittedName>
</protein>
<evidence type="ECO:0000313" key="2">
    <source>
        <dbReference type="EMBL" id="PZW24085.1"/>
    </source>
</evidence>
<comment type="caution">
    <text evidence="2">The sequence shown here is derived from an EMBL/GenBank/DDBJ whole genome shotgun (WGS) entry which is preliminary data.</text>
</comment>
<gene>
    <name evidence="2" type="ORF">EI42_04776</name>
</gene>
<proteinExistence type="predicted"/>
<dbReference type="EMBL" id="QKUF01000023">
    <property type="protein sequence ID" value="PZW24085.1"/>
    <property type="molecule type" value="Genomic_DNA"/>
</dbReference>
<feature type="region of interest" description="Disordered" evidence="1">
    <location>
        <begin position="78"/>
        <end position="105"/>
    </location>
</feature>
<evidence type="ECO:0000256" key="1">
    <source>
        <dbReference type="SAM" id="MobiDB-lite"/>
    </source>
</evidence>
<name>A0A326UDN1_THEHA</name>
<evidence type="ECO:0000313" key="3">
    <source>
        <dbReference type="Proteomes" id="UP000248806"/>
    </source>
</evidence>
<dbReference type="AlphaFoldDB" id="A0A326UDN1"/>